<evidence type="ECO:0000313" key="2">
    <source>
        <dbReference type="EMBL" id="GAB1317082.1"/>
    </source>
</evidence>
<dbReference type="EMBL" id="BAAFSV010000004">
    <property type="protein sequence ID" value="GAB1317082.1"/>
    <property type="molecule type" value="Genomic_DNA"/>
</dbReference>
<keyword evidence="1" id="KW-1133">Transmembrane helix</keyword>
<sequence>MSITIQGSPFTPEQLQYWLTHESDTLVPDIITCAVITGFFSTLFVIARILGRWWQRDALRVDISDWLLLVA</sequence>
<organism evidence="2 3">
    <name type="scientific">Madurella fahalii</name>
    <dbReference type="NCBI Taxonomy" id="1157608"/>
    <lineage>
        <taxon>Eukaryota</taxon>
        <taxon>Fungi</taxon>
        <taxon>Dikarya</taxon>
        <taxon>Ascomycota</taxon>
        <taxon>Pezizomycotina</taxon>
        <taxon>Sordariomycetes</taxon>
        <taxon>Sordariomycetidae</taxon>
        <taxon>Sordariales</taxon>
        <taxon>Sordariales incertae sedis</taxon>
        <taxon>Madurella</taxon>
    </lineage>
</organism>
<keyword evidence="3" id="KW-1185">Reference proteome</keyword>
<evidence type="ECO:0000313" key="3">
    <source>
        <dbReference type="Proteomes" id="UP001628179"/>
    </source>
</evidence>
<name>A0ABQ0GH63_9PEZI</name>
<reference evidence="2 3" key="1">
    <citation type="submission" date="2024-09" db="EMBL/GenBank/DDBJ databases">
        <title>Itraconazole resistance in Madurella fahalii resulting from another homologue of gene encoding cytochrome P450 14-alpha sterol demethylase (CYP51).</title>
        <authorList>
            <person name="Yoshioka I."/>
            <person name="Fahal A.H."/>
            <person name="Kaneko S."/>
            <person name="Yaguchi T."/>
        </authorList>
    </citation>
    <scope>NUCLEOTIDE SEQUENCE [LARGE SCALE GENOMIC DNA]</scope>
    <source>
        <strain evidence="2 3">IFM 68171</strain>
    </source>
</reference>
<keyword evidence="1" id="KW-0472">Membrane</keyword>
<comment type="caution">
    <text evidence="2">The sequence shown here is derived from an EMBL/GenBank/DDBJ whole genome shotgun (WGS) entry which is preliminary data.</text>
</comment>
<proteinExistence type="predicted"/>
<keyword evidence="1" id="KW-0812">Transmembrane</keyword>
<accession>A0ABQ0GH63</accession>
<dbReference type="RefSeq" id="XP_070918813.1">
    <property type="nucleotide sequence ID" value="XM_071062712.1"/>
</dbReference>
<evidence type="ECO:0000256" key="1">
    <source>
        <dbReference type="SAM" id="Phobius"/>
    </source>
</evidence>
<protein>
    <submittedName>
        <fullName evidence="2">Uncharacterized protein</fullName>
    </submittedName>
</protein>
<feature type="transmembrane region" description="Helical" evidence="1">
    <location>
        <begin position="26"/>
        <end position="50"/>
    </location>
</feature>
<dbReference type="GeneID" id="98178035"/>
<gene>
    <name evidence="2" type="ORF">MFIFM68171_07292</name>
</gene>
<dbReference type="Proteomes" id="UP001628179">
    <property type="component" value="Unassembled WGS sequence"/>
</dbReference>